<dbReference type="GO" id="GO:0005789">
    <property type="term" value="C:endoplasmic reticulum membrane"/>
    <property type="evidence" value="ECO:0007669"/>
    <property type="project" value="UniProtKB-SubCell"/>
</dbReference>
<evidence type="ECO:0000256" key="1">
    <source>
        <dbReference type="ARBA" id="ARBA00004406"/>
    </source>
</evidence>
<feature type="region of interest" description="Disordered" evidence="12">
    <location>
        <begin position="252"/>
        <end position="276"/>
    </location>
</feature>
<dbReference type="Proteomes" id="UP000789390">
    <property type="component" value="Unassembled WGS sequence"/>
</dbReference>
<dbReference type="PANTHER" id="PTHR13190:SF1">
    <property type="entry name" value="AUTOPHAGY-RELATED 2, ISOFORM A"/>
    <property type="match status" value="1"/>
</dbReference>
<feature type="region of interest" description="Disordered" evidence="12">
    <location>
        <begin position="1585"/>
        <end position="1615"/>
    </location>
</feature>
<dbReference type="EMBL" id="CAKKLH010000325">
    <property type="protein sequence ID" value="CAH0112419.1"/>
    <property type="molecule type" value="Genomic_DNA"/>
</dbReference>
<keyword evidence="14" id="KW-1185">Reference proteome</keyword>
<dbReference type="GO" id="GO:0061908">
    <property type="term" value="C:phagophore"/>
    <property type="evidence" value="ECO:0007669"/>
    <property type="project" value="TreeGrafter"/>
</dbReference>
<keyword evidence="9" id="KW-0472">Membrane</keyword>
<dbReference type="GO" id="GO:0061723">
    <property type="term" value="P:glycophagy"/>
    <property type="evidence" value="ECO:0007669"/>
    <property type="project" value="TreeGrafter"/>
</dbReference>
<dbReference type="InterPro" id="IPR026849">
    <property type="entry name" value="ATG2"/>
</dbReference>
<accession>A0A8J2S340</accession>
<feature type="region of interest" description="Disordered" evidence="12">
    <location>
        <begin position="1954"/>
        <end position="1978"/>
    </location>
</feature>
<evidence type="ECO:0000256" key="5">
    <source>
        <dbReference type="ARBA" id="ARBA00022448"/>
    </source>
</evidence>
<feature type="compositionally biased region" description="Low complexity" evidence="12">
    <location>
        <begin position="252"/>
        <end position="273"/>
    </location>
</feature>
<evidence type="ECO:0000256" key="7">
    <source>
        <dbReference type="ARBA" id="ARBA00023006"/>
    </source>
</evidence>
<evidence type="ECO:0000256" key="3">
    <source>
        <dbReference type="ARBA" id="ARBA00009714"/>
    </source>
</evidence>
<feature type="compositionally biased region" description="Low complexity" evidence="12">
    <location>
        <begin position="1780"/>
        <end position="1790"/>
    </location>
</feature>
<dbReference type="GO" id="GO:0000422">
    <property type="term" value="P:autophagy of mitochondrion"/>
    <property type="evidence" value="ECO:0007669"/>
    <property type="project" value="TreeGrafter"/>
</dbReference>
<organism evidence="13 14">
    <name type="scientific">Daphnia galeata</name>
    <dbReference type="NCBI Taxonomy" id="27404"/>
    <lineage>
        <taxon>Eukaryota</taxon>
        <taxon>Metazoa</taxon>
        <taxon>Ecdysozoa</taxon>
        <taxon>Arthropoda</taxon>
        <taxon>Crustacea</taxon>
        <taxon>Branchiopoda</taxon>
        <taxon>Diplostraca</taxon>
        <taxon>Cladocera</taxon>
        <taxon>Anomopoda</taxon>
        <taxon>Daphniidae</taxon>
        <taxon>Daphnia</taxon>
    </lineage>
</organism>
<keyword evidence="5" id="KW-0813">Transport</keyword>
<dbReference type="GO" id="GO:0043495">
    <property type="term" value="F:protein-membrane adaptor activity"/>
    <property type="evidence" value="ECO:0007669"/>
    <property type="project" value="TreeGrafter"/>
</dbReference>
<protein>
    <recommendedName>
        <fullName evidence="4">Autophagy-related protein 2</fullName>
    </recommendedName>
</protein>
<sequence>MPWYFPWSEAIKKRACRYLLQHYLGRFLETKLGLDQLSVDLYKGTGCVKDVNLDVEALNDLSDEQGFPVEFLDGSIREVSVSVPWSALLSDSSFVEIKGLCLVVNPKQQCKNAFMWESMINSMIMTTSMQLAEECLKQNEGEPLDESQNSFEGLELFAQTLETVLARIKVRFLDTVIRLEHVPQSSLSGVGIEIHIKRVDYYDMAGLDQSIPKGEQIVNEKSAYATKKFRLEGVSIYSDEFGANEKTQSRSFCNSESASSSDSFSESNKNNKSQEQIKISDTPILCGKLSGRHEIAVRYKQCDTLPGPKMELDVTLGSTLVFFSPRQLHSFHAIFQALLLPTSEINIKSKRTEKPMQLSDYRRIENELQQQIKQATISHVPGESLSRKGWSTGCLDDSDDEFHAFEPSSPEKIDAECMASNHHRPSTGLASCENNLSTDSPSARHRKAVNRTFHNLPENGSTMEENATVRMRFSVKMGSLAALLLHEDILTCSSTTGQLAASSVEQMRSLANIFFGQLGLFNLAGAGIKDLTVAKEKLDAACSKSHLRIILAPVSIAGTEQDSTVGTTLELNLTVAVADVLECLLEKNSSVPNSCIDYSSIINFFPNLEGCIQPKPNLQMKFISHQPGRILQKVRNPSKPEMHIYICLSPCEVEIDMSIVDRITALLNRPNFLNSPKAKFNQMYQEKHPSVDAMLDNHSLCQTLFSVSSPKINVKLRFPIPDLRPVHDMQRNPWWRRCLRPDILSFALYEVVLKTTFIPNETITTFHLVCKEALGSYQEKAGEEILNFLQATAQDGDDVNIADGAGHYDLPRIIFTLRPSQTNGIELEDHDDTNHENEEDTDVMTMSTGEALLDITSSQPSPFSKQRRIHKGHNHRDEGSTLDELLVPGNSEEIAEFMALASKKCLTQIDISIPKATILLPSKQFFETLYNRLSTDLCLWEPSAPEYFASHGNPFHEAQNMSSFSGLSSAVLQSPIPNMFIMCKSGVAYESDSESDEGENGNFTFMKNRQDQWNIRKVAKSSPSKMCVSVNIGKGSGTLFCQIKDSFGNDNVTHHGEVQCTVEDGRLFSVTAFKGDAQTGYVCFQASKTSLSHNGYVLNSYDDVGNRPNSKIHQTSRVDQVIYPSSNDTKVGRDQIEIGPMFSLALKIHNDTRQDVKIFKTAISLQGGTLRHRFNVPAQSWFNQLIDFFDVVDYPIAGYRTPTVITELHLNLSNCGIDYRPLYLPARAFLSLGTLNISSNIMAQTNSSVLRFVMEDAALYLSNRVSYGTVNLRRDYVCVLDIDLIELSVRLREKQHTETLSKNKTEIGDIKSPLFELQTSLNLVRLRTCADSCRLLLDLITYLADDGDFDEKGIAMSEDSSESGLMRSGLNSAVGGSLSSLHGQEVEAQVNDLMAEAMQDSSPVQHQRQQKVSSKEELVSNTTEVFFFPDENRTPIKKENVISDQSEPCGVWHKEIDQQLMDDALDPACDDCPKSEEEFCILENDPGIGFTPRGGEPQIRPLTSDPVQVVEGHFAPPVGKTDVLKAPKSFPVPVMRYTLGEMTLIWEVFGGQDFPKSSSSSFSSSSKNKFHRTVSFSKDSLEQVKIRPSAENKSPSQLVGSSSSGGRRYQNHTGGCNRQQDIKLELQMNKVRFIHEVYPEDTFQASRQVLTIGDIEIRDRLAESHINKFLYQYCCEARPRQAHANMVLIKALHVRPDLHLPALECCLKVSILPLRLHIDQDTLTFMSEFSSALSEAGCCHSEDEEGVKYALNTPIPVPVMGVAGEVISPTSSSRDFPNQPDSISSSDSSDLAISPPIYFRSFVFSPDVLIRFDYHGKGVDLSQGPTFSGLLVGLGQLNCSQLTLKRLSHRHGLLGAHKLIAYALNEWLMDIKKNQLPSVMAGVGPMHSIVQLVQGVRDLFWLPIEQFQKDGRIVRGLQRGANAFSTSAALAILELTSRLVQTLQSAAETAYDVVSPGPSVRRTRTGSRGRRRRQAQPVDIRDGVAKAYQVVREGLGETAQTLVRVANEEAEQKGMTGAVGGVLRQIPPIVVKPIILATEATFNVIGGVQSQLMPDTRKEASDKWRQDD</sequence>
<feature type="compositionally biased region" description="Polar residues" evidence="12">
    <location>
        <begin position="428"/>
        <end position="441"/>
    </location>
</feature>
<evidence type="ECO:0000256" key="11">
    <source>
        <dbReference type="ARBA" id="ARBA00024615"/>
    </source>
</evidence>
<reference evidence="13" key="1">
    <citation type="submission" date="2021-11" db="EMBL/GenBank/DDBJ databases">
        <authorList>
            <person name="Schell T."/>
        </authorList>
    </citation>
    <scope>NUCLEOTIDE SEQUENCE</scope>
    <source>
        <strain evidence="13">M5</strain>
    </source>
</reference>
<feature type="region of interest" description="Disordered" evidence="12">
    <location>
        <begin position="1769"/>
        <end position="1790"/>
    </location>
</feature>
<dbReference type="OrthoDB" id="18982at2759"/>
<comment type="similarity">
    <text evidence="3">Belongs to the ATG2 family.</text>
</comment>
<name>A0A8J2S340_9CRUS</name>
<dbReference type="GO" id="GO:0061709">
    <property type="term" value="P:reticulophagy"/>
    <property type="evidence" value="ECO:0007669"/>
    <property type="project" value="TreeGrafter"/>
</dbReference>
<evidence type="ECO:0000256" key="12">
    <source>
        <dbReference type="SAM" id="MobiDB-lite"/>
    </source>
</evidence>
<dbReference type="GO" id="GO:0006869">
    <property type="term" value="P:lipid transport"/>
    <property type="evidence" value="ECO:0007669"/>
    <property type="project" value="UniProtKB-KW"/>
</dbReference>
<evidence type="ECO:0000256" key="9">
    <source>
        <dbReference type="ARBA" id="ARBA00023136"/>
    </source>
</evidence>
<comment type="catalytic activity">
    <reaction evidence="11">
        <text>a 1,2-diacyl-sn-glycero-3-phosphoethanolamine(in) = a 1,2-diacyl-sn-glycero-3-phosphoethanolamine(out)</text>
        <dbReference type="Rhea" id="RHEA:38895"/>
        <dbReference type="ChEBI" id="CHEBI:64612"/>
    </reaction>
</comment>
<gene>
    <name evidence="13" type="ORF">DGAL_LOCUS16134</name>
</gene>
<evidence type="ECO:0000256" key="8">
    <source>
        <dbReference type="ARBA" id="ARBA00023055"/>
    </source>
</evidence>
<keyword evidence="6" id="KW-0256">Endoplasmic reticulum</keyword>
<evidence type="ECO:0000256" key="4">
    <source>
        <dbReference type="ARBA" id="ARBA00018070"/>
    </source>
</evidence>
<keyword evidence="7" id="KW-0072">Autophagy</keyword>
<evidence type="ECO:0000256" key="6">
    <source>
        <dbReference type="ARBA" id="ARBA00022824"/>
    </source>
</evidence>
<dbReference type="Pfam" id="PF13329">
    <property type="entry name" value="ATG2_CAD"/>
    <property type="match status" value="3"/>
</dbReference>
<feature type="region of interest" description="Disordered" evidence="12">
    <location>
        <begin position="424"/>
        <end position="445"/>
    </location>
</feature>
<comment type="catalytic activity">
    <reaction evidence="10">
        <text>a 1,2-diacyl-sn-glycero-3-phospho-L-serine(in) = a 1,2-diacyl-sn-glycero-3-phospho-L-serine(out)</text>
        <dbReference type="Rhea" id="RHEA:38663"/>
        <dbReference type="ChEBI" id="CHEBI:57262"/>
    </reaction>
</comment>
<dbReference type="GO" id="GO:0000045">
    <property type="term" value="P:autophagosome assembly"/>
    <property type="evidence" value="ECO:0007669"/>
    <property type="project" value="TreeGrafter"/>
</dbReference>
<comment type="caution">
    <text evidence="13">The sequence shown here is derived from an EMBL/GenBank/DDBJ whole genome shotgun (WGS) entry which is preliminary data.</text>
</comment>
<evidence type="ECO:0000313" key="14">
    <source>
        <dbReference type="Proteomes" id="UP000789390"/>
    </source>
</evidence>
<proteinExistence type="inferred from homology"/>
<dbReference type="GO" id="GO:0032266">
    <property type="term" value="F:phosphatidylinositol-3-phosphate binding"/>
    <property type="evidence" value="ECO:0007669"/>
    <property type="project" value="TreeGrafter"/>
</dbReference>
<keyword evidence="8" id="KW-0445">Lipid transport</keyword>
<evidence type="ECO:0000256" key="10">
    <source>
        <dbReference type="ARBA" id="ARBA00024479"/>
    </source>
</evidence>
<evidence type="ECO:0000313" key="13">
    <source>
        <dbReference type="EMBL" id="CAH0112419.1"/>
    </source>
</evidence>
<evidence type="ECO:0000256" key="2">
    <source>
        <dbReference type="ARBA" id="ARBA00004623"/>
    </source>
</evidence>
<feature type="compositionally biased region" description="Basic residues" evidence="12">
    <location>
        <begin position="1961"/>
        <end position="1974"/>
    </location>
</feature>
<comment type="subcellular location">
    <subcellularLocation>
        <location evidence="1">Endoplasmic reticulum membrane</location>
        <topology evidence="1">Peripheral membrane protein</topology>
    </subcellularLocation>
    <subcellularLocation>
        <location evidence="2">Preautophagosomal structure membrane</location>
        <topology evidence="2">Peripheral membrane protein</topology>
    </subcellularLocation>
</comment>
<dbReference type="PANTHER" id="PTHR13190">
    <property type="entry name" value="AUTOPHAGY-RELATED 2, ISOFORM A"/>
    <property type="match status" value="1"/>
</dbReference>
<dbReference type="GO" id="GO:0034727">
    <property type="term" value="P:piecemeal microautophagy of the nucleus"/>
    <property type="evidence" value="ECO:0007669"/>
    <property type="project" value="TreeGrafter"/>
</dbReference>
<dbReference type="GO" id="GO:0034045">
    <property type="term" value="C:phagophore assembly site membrane"/>
    <property type="evidence" value="ECO:0007669"/>
    <property type="project" value="UniProtKB-SubCell"/>
</dbReference>